<sequence>MNLDTLIHAVSGTAAGALSTIVTHPVDSIKTRLQAQDGTSARRIGNMAYSSTVQAAGVFGTVVTCPIWLIKTRLQLYVREERQAECFTLRSELRSILQEEGPRGLFKGIGPQLWLVLNPALQLTVYEKCKAWAHAFSGKDPGQKLDDAYLTACVIVSKTAATVITTPLSVIKVRMQDPRNTAASTDVKYRTIWQSAQTIYSREGPRGFFRGAIPSLMRVMPGSLVTFLSYETISHNLKKRLQNSRTS</sequence>
<keyword evidence="4 8" id="KW-0812">Transmembrane</keyword>
<evidence type="ECO:0000256" key="1">
    <source>
        <dbReference type="ARBA" id="ARBA00004141"/>
    </source>
</evidence>
<evidence type="ECO:0000256" key="2">
    <source>
        <dbReference type="ARBA" id="ARBA00006375"/>
    </source>
</evidence>
<evidence type="ECO:0000256" key="5">
    <source>
        <dbReference type="ARBA" id="ARBA00022737"/>
    </source>
</evidence>
<keyword evidence="3 9" id="KW-0813">Transport</keyword>
<evidence type="ECO:0000256" key="3">
    <source>
        <dbReference type="ARBA" id="ARBA00022448"/>
    </source>
</evidence>
<protein>
    <recommendedName>
        <fullName evidence="11">Mitochondrial carrier protein</fullName>
    </recommendedName>
</protein>
<keyword evidence="6" id="KW-1133">Transmembrane helix</keyword>
<dbReference type="SUPFAM" id="SSF103506">
    <property type="entry name" value="Mitochondrial carrier"/>
    <property type="match status" value="1"/>
</dbReference>
<dbReference type="GO" id="GO:0016020">
    <property type="term" value="C:membrane"/>
    <property type="evidence" value="ECO:0007669"/>
    <property type="project" value="UniProtKB-SubCell"/>
</dbReference>
<evidence type="ECO:0000256" key="7">
    <source>
        <dbReference type="ARBA" id="ARBA00023136"/>
    </source>
</evidence>
<evidence type="ECO:0000313" key="10">
    <source>
        <dbReference type="EMBL" id="CAD8995456.1"/>
    </source>
</evidence>
<dbReference type="PROSITE" id="PS50920">
    <property type="entry name" value="SOLCAR"/>
    <property type="match status" value="2"/>
</dbReference>
<name>A0A7S1HYM8_9EUGL</name>
<dbReference type="InterPro" id="IPR044712">
    <property type="entry name" value="SLC25A32-like"/>
</dbReference>
<feature type="repeat" description="Solcar" evidence="8">
    <location>
        <begin position="148"/>
        <end position="236"/>
    </location>
</feature>
<keyword evidence="7 8" id="KW-0472">Membrane</keyword>
<organism evidence="10">
    <name type="scientific">Eutreptiella gymnastica</name>
    <dbReference type="NCBI Taxonomy" id="73025"/>
    <lineage>
        <taxon>Eukaryota</taxon>
        <taxon>Discoba</taxon>
        <taxon>Euglenozoa</taxon>
        <taxon>Euglenida</taxon>
        <taxon>Spirocuta</taxon>
        <taxon>Euglenophyceae</taxon>
        <taxon>Eutreptiales</taxon>
        <taxon>Eutreptiaceae</taxon>
        <taxon>Eutreptiella</taxon>
    </lineage>
</organism>
<evidence type="ECO:0008006" key="11">
    <source>
        <dbReference type="Google" id="ProtNLM"/>
    </source>
</evidence>
<feature type="repeat" description="Solcar" evidence="8">
    <location>
        <begin position="3"/>
        <end position="132"/>
    </location>
</feature>
<dbReference type="EMBL" id="HBGA01016768">
    <property type="protein sequence ID" value="CAD8995456.1"/>
    <property type="molecule type" value="Transcribed_RNA"/>
</dbReference>
<evidence type="ECO:0000256" key="9">
    <source>
        <dbReference type="RuleBase" id="RU000488"/>
    </source>
</evidence>
<comment type="similarity">
    <text evidence="2 9">Belongs to the mitochondrial carrier (TC 2.A.29) family.</text>
</comment>
<accession>A0A7S1HYM8</accession>
<dbReference type="AlphaFoldDB" id="A0A7S1HYM8"/>
<comment type="subcellular location">
    <subcellularLocation>
        <location evidence="1">Membrane</location>
        <topology evidence="1">Multi-pass membrane protein</topology>
    </subcellularLocation>
</comment>
<dbReference type="Gene3D" id="1.50.40.10">
    <property type="entry name" value="Mitochondrial carrier domain"/>
    <property type="match status" value="2"/>
</dbReference>
<keyword evidence="5" id="KW-0677">Repeat</keyword>
<evidence type="ECO:0000256" key="4">
    <source>
        <dbReference type="ARBA" id="ARBA00022692"/>
    </source>
</evidence>
<reference evidence="10" key="1">
    <citation type="submission" date="2021-01" db="EMBL/GenBank/DDBJ databases">
        <authorList>
            <person name="Corre E."/>
            <person name="Pelletier E."/>
            <person name="Niang G."/>
            <person name="Scheremetjew M."/>
            <person name="Finn R."/>
            <person name="Kale V."/>
            <person name="Holt S."/>
            <person name="Cochrane G."/>
            <person name="Meng A."/>
            <person name="Brown T."/>
            <person name="Cohen L."/>
        </authorList>
    </citation>
    <scope>NUCLEOTIDE SEQUENCE</scope>
    <source>
        <strain evidence="10">NIES-381</strain>
    </source>
</reference>
<proteinExistence type="inferred from homology"/>
<evidence type="ECO:0000256" key="6">
    <source>
        <dbReference type="ARBA" id="ARBA00022989"/>
    </source>
</evidence>
<dbReference type="Pfam" id="PF00153">
    <property type="entry name" value="Mito_carr"/>
    <property type="match status" value="3"/>
</dbReference>
<dbReference type="GO" id="GO:0006862">
    <property type="term" value="P:nucleotide transport"/>
    <property type="evidence" value="ECO:0007669"/>
    <property type="project" value="InterPro"/>
</dbReference>
<evidence type="ECO:0000256" key="8">
    <source>
        <dbReference type="PROSITE-ProRule" id="PRU00282"/>
    </source>
</evidence>
<dbReference type="GO" id="GO:0055085">
    <property type="term" value="P:transmembrane transport"/>
    <property type="evidence" value="ECO:0007669"/>
    <property type="project" value="InterPro"/>
</dbReference>
<dbReference type="PANTHER" id="PTHR45683">
    <property type="entry name" value="MITOCHONDRIAL NICOTINAMIDE ADENINE DINUCLEOTIDE TRANSPORTER 1-RELATED-RELATED"/>
    <property type="match status" value="1"/>
</dbReference>
<dbReference type="InterPro" id="IPR018108">
    <property type="entry name" value="MCP_transmembrane"/>
</dbReference>
<gene>
    <name evidence="10" type="ORF">EGYM00392_LOCUS6512</name>
</gene>
<dbReference type="InterPro" id="IPR023395">
    <property type="entry name" value="MCP_dom_sf"/>
</dbReference>